<reference evidence="2 3" key="1">
    <citation type="submission" date="2019-03" db="EMBL/GenBank/DDBJ databases">
        <title>Genomic Encyclopedia of Archaeal and Bacterial Type Strains, Phase II (KMG-II): from individual species to whole genera.</title>
        <authorList>
            <person name="Goeker M."/>
        </authorList>
    </citation>
    <scope>NUCLEOTIDE SEQUENCE [LARGE SCALE GENOMIC DNA]</scope>
    <source>
        <strain evidence="2 3">ATCC 25591</strain>
    </source>
</reference>
<dbReference type="SUPFAM" id="SSF64376">
    <property type="entry name" value="YlxR-like"/>
    <property type="match status" value="1"/>
</dbReference>
<dbReference type="Pfam" id="PF04296">
    <property type="entry name" value="YlxR"/>
    <property type="match status" value="1"/>
</dbReference>
<dbReference type="InterPro" id="IPR037465">
    <property type="entry name" value="YlxR"/>
</dbReference>
<sequence>MMKIENKQILRKSIVDGKLYPLNELIRFAKLADGSIKFDPNCKLSGRGAYCYKNISQLDILFKKRLLNKSFRHNISIEEYNEIRKDVDEWIKNKIKENQTMKE</sequence>
<name>A0A4R7U0D1_9BACT</name>
<proteinExistence type="predicted"/>
<dbReference type="Gene3D" id="3.30.1230.10">
    <property type="entry name" value="YlxR-like"/>
    <property type="match status" value="1"/>
</dbReference>
<evidence type="ECO:0000259" key="1">
    <source>
        <dbReference type="Pfam" id="PF04296"/>
    </source>
</evidence>
<dbReference type="Proteomes" id="UP000294882">
    <property type="component" value="Unassembled WGS sequence"/>
</dbReference>
<dbReference type="RefSeq" id="WP_235192574.1">
    <property type="nucleotide sequence ID" value="NZ_JAQQZP010000001.1"/>
</dbReference>
<accession>A0A4R7U0D1</accession>
<dbReference type="AlphaFoldDB" id="A0A4R7U0D1"/>
<organism evidence="2 3">
    <name type="scientific">Metamycoplasma hyosynoviae</name>
    <dbReference type="NCBI Taxonomy" id="29559"/>
    <lineage>
        <taxon>Bacteria</taxon>
        <taxon>Bacillati</taxon>
        <taxon>Mycoplasmatota</taxon>
        <taxon>Mycoplasmoidales</taxon>
        <taxon>Metamycoplasmataceae</taxon>
        <taxon>Metamycoplasma</taxon>
    </lineage>
</organism>
<comment type="caution">
    <text evidence="2">The sequence shown here is derived from an EMBL/GenBank/DDBJ whole genome shotgun (WGS) entry which is preliminary data.</text>
</comment>
<dbReference type="PANTHER" id="PTHR34215:SF1">
    <property type="entry name" value="YLXR DOMAIN-CONTAINING PROTEIN"/>
    <property type="match status" value="1"/>
</dbReference>
<dbReference type="InterPro" id="IPR007393">
    <property type="entry name" value="YlxR_dom"/>
</dbReference>
<dbReference type="InterPro" id="IPR035931">
    <property type="entry name" value="YlxR-like_sf"/>
</dbReference>
<protein>
    <recommendedName>
        <fullName evidence="1">YlxR domain-containing protein</fullName>
    </recommendedName>
</protein>
<feature type="domain" description="YlxR" evidence="1">
    <location>
        <begin position="11"/>
        <end position="84"/>
    </location>
</feature>
<dbReference type="PANTHER" id="PTHR34215">
    <property type="entry name" value="BLL0784 PROTEIN"/>
    <property type="match status" value="1"/>
</dbReference>
<evidence type="ECO:0000313" key="2">
    <source>
        <dbReference type="EMBL" id="TDU98068.1"/>
    </source>
</evidence>
<evidence type="ECO:0000313" key="3">
    <source>
        <dbReference type="Proteomes" id="UP000294882"/>
    </source>
</evidence>
<gene>
    <name evidence="2" type="ORF">JN03_0077</name>
</gene>
<dbReference type="EMBL" id="SOCH01000002">
    <property type="protein sequence ID" value="TDU98068.1"/>
    <property type="molecule type" value="Genomic_DNA"/>
</dbReference>